<name>A0A7J3M2K4_ARCFL</name>
<dbReference type="EMBL" id="DSYZ01000104">
    <property type="protein sequence ID" value="HGT83156.1"/>
    <property type="molecule type" value="Genomic_DNA"/>
</dbReference>
<evidence type="ECO:0000256" key="1">
    <source>
        <dbReference type="ARBA" id="ARBA00004651"/>
    </source>
</evidence>
<comment type="subcellular location">
    <subcellularLocation>
        <location evidence="1 7">Cell membrane</location>
        <topology evidence="1 7">Multi-pass membrane protein</topology>
    </subcellularLocation>
</comment>
<dbReference type="GO" id="GO:0005886">
    <property type="term" value="C:plasma membrane"/>
    <property type="evidence" value="ECO:0007669"/>
    <property type="project" value="UniProtKB-SubCell"/>
</dbReference>
<keyword evidence="6 7" id="KW-0472">Membrane</keyword>
<evidence type="ECO:0000256" key="4">
    <source>
        <dbReference type="ARBA" id="ARBA00022692"/>
    </source>
</evidence>
<protein>
    <submittedName>
        <fullName evidence="9">ABC transporter permease</fullName>
    </submittedName>
</protein>
<comment type="similarity">
    <text evidence="7">Belongs to the binding-protein-dependent transport system permease family.</text>
</comment>
<reference evidence="9" key="1">
    <citation type="journal article" date="2020" name="mSystems">
        <title>Genome- and Community-Level Interaction Insights into Carbon Utilization and Element Cycling Functions of Hydrothermarchaeota in Hydrothermal Sediment.</title>
        <authorList>
            <person name="Zhou Z."/>
            <person name="Liu Y."/>
            <person name="Xu W."/>
            <person name="Pan J."/>
            <person name="Luo Z.H."/>
            <person name="Li M."/>
        </authorList>
    </citation>
    <scope>NUCLEOTIDE SEQUENCE [LARGE SCALE GENOMIC DNA]</scope>
    <source>
        <strain evidence="9">SpSt-587</strain>
    </source>
</reference>
<dbReference type="Gene3D" id="1.10.3720.10">
    <property type="entry name" value="MetI-like"/>
    <property type="match status" value="1"/>
</dbReference>
<evidence type="ECO:0000259" key="8">
    <source>
        <dbReference type="PROSITE" id="PS50928"/>
    </source>
</evidence>
<feature type="transmembrane region" description="Helical" evidence="7">
    <location>
        <begin position="9"/>
        <end position="27"/>
    </location>
</feature>
<evidence type="ECO:0000256" key="7">
    <source>
        <dbReference type="RuleBase" id="RU363032"/>
    </source>
</evidence>
<evidence type="ECO:0000313" key="9">
    <source>
        <dbReference type="EMBL" id="HGT83156.1"/>
    </source>
</evidence>
<feature type="transmembrane region" description="Helical" evidence="7">
    <location>
        <begin position="105"/>
        <end position="129"/>
    </location>
</feature>
<dbReference type="AlphaFoldDB" id="A0A7J3M2K4"/>
<evidence type="ECO:0000256" key="5">
    <source>
        <dbReference type="ARBA" id="ARBA00022989"/>
    </source>
</evidence>
<sequence>MIAHLTKRLAMVFFVFLSTTFLTFLMLELTPGDTAEIIIKKVFVGTLEYVPSIEEKEYVKDVFELRDPAYIAYVKWLLRAIRGDLGTSYVTGRSVLYEISIRLPYTTLLAVLSISIAFVISLLLGMLSALKGSWVDRMTSLYSSLFIAMPSFCLALVLIIIFSVNLRILPIIGFVGIESLLMPTIALSLPISAVLTQVVRASFVEEMEKEYVRTAISKGLKENEIFRKHILKNSMIPVVTLTGLQFANLMGGVVIVETIFSWPGIGKLLVDSVDYRDIPVIQGCVTFITLIFAITNLLVDLSYKILDPRVKM</sequence>
<feature type="domain" description="ABC transmembrane type-1" evidence="8">
    <location>
        <begin position="103"/>
        <end position="303"/>
    </location>
</feature>
<dbReference type="GO" id="GO:0055085">
    <property type="term" value="P:transmembrane transport"/>
    <property type="evidence" value="ECO:0007669"/>
    <property type="project" value="InterPro"/>
</dbReference>
<gene>
    <name evidence="9" type="ORF">ENT52_05465</name>
</gene>
<dbReference type="Pfam" id="PF00528">
    <property type="entry name" value="BPD_transp_1"/>
    <property type="match status" value="1"/>
</dbReference>
<organism evidence="9">
    <name type="scientific">Archaeoglobus fulgidus</name>
    <dbReference type="NCBI Taxonomy" id="2234"/>
    <lineage>
        <taxon>Archaea</taxon>
        <taxon>Methanobacteriati</taxon>
        <taxon>Methanobacteriota</taxon>
        <taxon>Archaeoglobi</taxon>
        <taxon>Archaeoglobales</taxon>
        <taxon>Archaeoglobaceae</taxon>
        <taxon>Archaeoglobus</taxon>
    </lineage>
</organism>
<keyword evidence="4 7" id="KW-0812">Transmembrane</keyword>
<dbReference type="InterPro" id="IPR035906">
    <property type="entry name" value="MetI-like_sf"/>
</dbReference>
<dbReference type="InterPro" id="IPR000515">
    <property type="entry name" value="MetI-like"/>
</dbReference>
<evidence type="ECO:0000256" key="3">
    <source>
        <dbReference type="ARBA" id="ARBA00022475"/>
    </source>
</evidence>
<accession>A0A7J3M2K4</accession>
<feature type="transmembrane region" description="Helical" evidence="7">
    <location>
        <begin position="236"/>
        <end position="260"/>
    </location>
</feature>
<dbReference type="PANTHER" id="PTHR43163">
    <property type="entry name" value="DIPEPTIDE TRANSPORT SYSTEM PERMEASE PROTEIN DPPB-RELATED"/>
    <property type="match status" value="1"/>
</dbReference>
<dbReference type="CDD" id="cd06261">
    <property type="entry name" value="TM_PBP2"/>
    <property type="match status" value="1"/>
</dbReference>
<comment type="caution">
    <text evidence="9">The sequence shown here is derived from an EMBL/GenBank/DDBJ whole genome shotgun (WGS) entry which is preliminary data.</text>
</comment>
<dbReference type="PROSITE" id="PS50928">
    <property type="entry name" value="ABC_TM1"/>
    <property type="match status" value="1"/>
</dbReference>
<proteinExistence type="inferred from homology"/>
<keyword evidence="5 7" id="KW-1133">Transmembrane helix</keyword>
<feature type="transmembrane region" description="Helical" evidence="7">
    <location>
        <begin position="168"/>
        <end position="195"/>
    </location>
</feature>
<keyword evidence="3" id="KW-1003">Cell membrane</keyword>
<keyword evidence="2 7" id="KW-0813">Transport</keyword>
<dbReference type="SUPFAM" id="SSF161098">
    <property type="entry name" value="MetI-like"/>
    <property type="match status" value="1"/>
</dbReference>
<feature type="transmembrane region" description="Helical" evidence="7">
    <location>
        <begin position="280"/>
        <end position="303"/>
    </location>
</feature>
<evidence type="ECO:0000256" key="2">
    <source>
        <dbReference type="ARBA" id="ARBA00022448"/>
    </source>
</evidence>
<feature type="transmembrane region" description="Helical" evidence="7">
    <location>
        <begin position="141"/>
        <end position="162"/>
    </location>
</feature>
<evidence type="ECO:0000256" key="6">
    <source>
        <dbReference type="ARBA" id="ARBA00023136"/>
    </source>
</evidence>
<dbReference type="PANTHER" id="PTHR43163:SF6">
    <property type="entry name" value="DIPEPTIDE TRANSPORT SYSTEM PERMEASE PROTEIN DPPB-RELATED"/>
    <property type="match status" value="1"/>
</dbReference>